<evidence type="ECO:0000256" key="2">
    <source>
        <dbReference type="SAM" id="Coils"/>
    </source>
</evidence>
<dbReference type="STRING" id="330214.NIDE3138"/>
<feature type="coiled-coil region" evidence="2">
    <location>
        <begin position="100"/>
        <end position="127"/>
    </location>
</feature>
<protein>
    <recommendedName>
        <fullName evidence="3">Multidrug resistance protein MdtA-like barrel-sandwich hybrid domain-containing protein</fullName>
    </recommendedName>
</protein>
<evidence type="ECO:0000313" key="5">
    <source>
        <dbReference type="Proteomes" id="UP000001660"/>
    </source>
</evidence>
<dbReference type="SUPFAM" id="SSF111369">
    <property type="entry name" value="HlyD-like secretion proteins"/>
    <property type="match status" value="1"/>
</dbReference>
<feature type="domain" description="Multidrug resistance protein MdtA-like barrel-sandwich hybrid" evidence="3">
    <location>
        <begin position="36"/>
        <end position="150"/>
    </location>
</feature>
<dbReference type="GO" id="GO:0015562">
    <property type="term" value="F:efflux transmembrane transporter activity"/>
    <property type="evidence" value="ECO:0007669"/>
    <property type="project" value="TreeGrafter"/>
</dbReference>
<dbReference type="eggNOG" id="COG0845">
    <property type="taxonomic scope" value="Bacteria"/>
</dbReference>
<dbReference type="GO" id="GO:1990281">
    <property type="term" value="C:efflux pump complex"/>
    <property type="evidence" value="ECO:0007669"/>
    <property type="project" value="TreeGrafter"/>
</dbReference>
<dbReference type="Proteomes" id="UP000001660">
    <property type="component" value="Chromosome"/>
</dbReference>
<dbReference type="InterPro" id="IPR006143">
    <property type="entry name" value="RND_pump_MFP"/>
</dbReference>
<dbReference type="EMBL" id="FP929003">
    <property type="protein sequence ID" value="CBK42832.1"/>
    <property type="molecule type" value="Genomic_DNA"/>
</dbReference>
<dbReference type="NCBIfam" id="TIGR01730">
    <property type="entry name" value="RND_mfp"/>
    <property type="match status" value="1"/>
</dbReference>
<dbReference type="Gene3D" id="1.10.287.470">
    <property type="entry name" value="Helix hairpin bin"/>
    <property type="match status" value="1"/>
</dbReference>
<proteinExistence type="inferred from homology"/>
<keyword evidence="2" id="KW-0175">Coiled coil</keyword>
<keyword evidence="5" id="KW-1185">Reference proteome</keyword>
<organism evidence="4 5">
    <name type="scientific">Nitrospira defluvii</name>
    <dbReference type="NCBI Taxonomy" id="330214"/>
    <lineage>
        <taxon>Bacteria</taxon>
        <taxon>Pseudomonadati</taxon>
        <taxon>Nitrospirota</taxon>
        <taxon>Nitrospiria</taxon>
        <taxon>Nitrospirales</taxon>
        <taxon>Nitrospiraceae</taxon>
        <taxon>Nitrospira</taxon>
    </lineage>
</organism>
<dbReference type="Gene3D" id="2.40.30.170">
    <property type="match status" value="1"/>
</dbReference>
<name>D8PHU5_9BACT</name>
<evidence type="ECO:0000259" key="3">
    <source>
        <dbReference type="Pfam" id="PF25917"/>
    </source>
</evidence>
<dbReference type="AlphaFoldDB" id="D8PHU5"/>
<dbReference type="Gene3D" id="2.40.50.100">
    <property type="match status" value="1"/>
</dbReference>
<dbReference type="PANTHER" id="PTHR30469">
    <property type="entry name" value="MULTIDRUG RESISTANCE PROTEIN MDTA"/>
    <property type="match status" value="1"/>
</dbReference>
<dbReference type="InterPro" id="IPR058625">
    <property type="entry name" value="MdtA-like_BSH"/>
</dbReference>
<dbReference type="PANTHER" id="PTHR30469:SF15">
    <property type="entry name" value="HLYD FAMILY OF SECRETION PROTEINS"/>
    <property type="match status" value="1"/>
</dbReference>
<evidence type="ECO:0000256" key="1">
    <source>
        <dbReference type="ARBA" id="ARBA00009477"/>
    </source>
</evidence>
<reference evidence="4 5" key="1">
    <citation type="journal article" date="2010" name="Proc. Natl. Acad. Sci. U.S.A.">
        <title>A Nitrospira metagenome illuminates the physiology and evolution of globally important nitrite-oxidizing bacteria.</title>
        <authorList>
            <person name="Lucker S."/>
            <person name="Wagner M."/>
            <person name="Maixner F."/>
            <person name="Pelletier E."/>
            <person name="Koch H."/>
            <person name="Vacherie B."/>
            <person name="Rattei T."/>
            <person name="Sinninghe Damste J."/>
            <person name="Spieck E."/>
            <person name="Le Paslier D."/>
            <person name="Daims H."/>
        </authorList>
    </citation>
    <scope>NUCLEOTIDE SEQUENCE [LARGE SCALE GENOMIC DNA]</scope>
</reference>
<accession>D8PHU5</accession>
<dbReference type="Pfam" id="PF25917">
    <property type="entry name" value="BSH_RND"/>
    <property type="match status" value="1"/>
</dbReference>
<gene>
    <name evidence="4" type="ORF">NIDE3138</name>
</gene>
<sequence>MALPQVGWPKDDRPVQLMRSVNGALRGIVKASTQAVLYSQIQGRISQIPVKEGQRFEKGATLVAIDCDKYRAELAGALAEHEAKDKTFRNNKELTKLNAVSTLELEISEAEAKKAAAAIRLAEINVRSCHIAAPFSGRVVAVMVNEHENVFPNDKLLSLLDDTSLEIELVLPSSTLAWLKRKSPFTFTIDETRREYPAKVKEIGANVDPASQTVKVVGSFGALPADVLAGMSGTAQFASGQP</sequence>
<dbReference type="HOGENOM" id="CLU_018816_5_0_0"/>
<dbReference type="KEGG" id="nde:NIDE3138"/>
<evidence type="ECO:0000313" key="4">
    <source>
        <dbReference type="EMBL" id="CBK42832.1"/>
    </source>
</evidence>
<comment type="similarity">
    <text evidence="1">Belongs to the membrane fusion protein (MFP) (TC 8.A.1) family.</text>
</comment>